<dbReference type="InterPro" id="IPR003615">
    <property type="entry name" value="HNH_nuc"/>
</dbReference>
<dbReference type="Pfam" id="PF13392">
    <property type="entry name" value="HNH_3"/>
    <property type="match status" value="1"/>
</dbReference>
<dbReference type="Proteomes" id="UP000224269">
    <property type="component" value="Segment"/>
</dbReference>
<feature type="domain" description="HNH nuclease" evidence="1">
    <location>
        <begin position="136"/>
        <end position="180"/>
    </location>
</feature>
<accession>A0A288TXR9</accession>
<protein>
    <recommendedName>
        <fullName evidence="1">HNH nuclease domain-containing protein</fullName>
    </recommendedName>
</protein>
<dbReference type="InterPro" id="IPR044925">
    <property type="entry name" value="His-Me_finger_sf"/>
</dbReference>
<dbReference type="Gene3D" id="3.90.75.20">
    <property type="match status" value="1"/>
</dbReference>
<evidence type="ECO:0000259" key="1">
    <source>
        <dbReference type="Pfam" id="PF13392"/>
    </source>
</evidence>
<reference evidence="3" key="1">
    <citation type="submission" date="2016-12" db="EMBL/GenBank/DDBJ databases">
        <authorList>
            <person name="Lee J.-H."/>
            <person name="Kim Y.-T."/>
            <person name="Kim J.-H."/>
            <person name="Ryu S.-R."/>
        </authorList>
    </citation>
    <scope>NUCLEOTIDE SEQUENCE [LARGE SCALE GENOMIC DNA]</scope>
</reference>
<evidence type="ECO:0000313" key="3">
    <source>
        <dbReference type="Proteomes" id="UP000224269"/>
    </source>
</evidence>
<organism evidence="2 3">
    <name type="scientific">Enterococcus phage EFP01</name>
    <dbReference type="NCBI Taxonomy" id="1926594"/>
    <lineage>
        <taxon>Viruses</taxon>
        <taxon>Duplodnaviria</taxon>
        <taxon>Heunggongvirae</taxon>
        <taxon>Uroviricota</taxon>
        <taxon>Caudoviricetes</taxon>
        <taxon>Herelleviridae</taxon>
        <taxon>Brockvirinae</taxon>
        <taxon>Schiekvirus</taxon>
        <taxon>Schiekvirus EFP01</taxon>
    </lineage>
</organism>
<dbReference type="EMBL" id="KY549443">
    <property type="protein sequence ID" value="APZ81956.1"/>
    <property type="molecule type" value="Genomic_DNA"/>
</dbReference>
<evidence type="ECO:0000313" key="2">
    <source>
        <dbReference type="EMBL" id="APZ81956.1"/>
    </source>
</evidence>
<gene>
    <name evidence="2" type="ORF">EFP01_029</name>
</gene>
<sequence length="254" mass="29174">MSETKLTKEQIDKRAKYGVCRKRVKGTTSNNSYVNLDKFLQSEYHGQSMSSLAKAIGVDRALLGKVAVECGLKESYKYKKKNDEIFIRLDKPLNNYAVSNLGNVIDTRNDRLKKPKPNKRGYLVYSFEVEGRPIYKLAHRLIAEKFIDNPEGKEEVNHINGIVDDNSLENLEWVTHTENMEHAHYVIETTKKGEDSNFAKISAEQALAIIKLLNKGLKPAEIKRELPYATRGTVYGIRYQGNWRELDSHKEWLV</sequence>
<keyword evidence="3" id="KW-1185">Reference proteome</keyword>
<dbReference type="SUPFAM" id="SSF54060">
    <property type="entry name" value="His-Me finger endonucleases"/>
    <property type="match status" value="1"/>
</dbReference>
<name>A0A288TXR9_9CAUD</name>
<proteinExistence type="predicted"/>